<gene>
    <name evidence="2" type="ORF">ACFPPB_17180</name>
</gene>
<feature type="chain" id="PRO_5045771238" evidence="1">
    <location>
        <begin position="22"/>
        <end position="250"/>
    </location>
</feature>
<dbReference type="InterPro" id="IPR021307">
    <property type="entry name" value="DUF2884"/>
</dbReference>
<feature type="signal peptide" evidence="1">
    <location>
        <begin position="1"/>
        <end position="21"/>
    </location>
</feature>
<organism evidence="2 3">
    <name type="scientific">Rhodanobacter terrae</name>
    <dbReference type="NCBI Taxonomy" id="418647"/>
    <lineage>
        <taxon>Bacteria</taxon>
        <taxon>Pseudomonadati</taxon>
        <taxon>Pseudomonadota</taxon>
        <taxon>Gammaproteobacteria</taxon>
        <taxon>Lysobacterales</taxon>
        <taxon>Rhodanobacteraceae</taxon>
        <taxon>Rhodanobacter</taxon>
    </lineage>
</organism>
<dbReference type="RefSeq" id="WP_377329329.1">
    <property type="nucleotide sequence ID" value="NZ_JBHSNG010000025.1"/>
</dbReference>
<comment type="caution">
    <text evidence="2">The sequence shown here is derived from an EMBL/GenBank/DDBJ whole genome shotgun (WGS) entry which is preliminary data.</text>
</comment>
<dbReference type="Proteomes" id="UP001596111">
    <property type="component" value="Unassembled WGS sequence"/>
</dbReference>
<dbReference type="EMBL" id="JBHSNG010000025">
    <property type="protein sequence ID" value="MFC5582851.1"/>
    <property type="molecule type" value="Genomic_DNA"/>
</dbReference>
<name>A0ABW0T0J7_9GAMM</name>
<proteinExistence type="predicted"/>
<keyword evidence="3" id="KW-1185">Reference proteome</keyword>
<accession>A0ABW0T0J7</accession>
<reference evidence="3" key="1">
    <citation type="journal article" date="2019" name="Int. J. Syst. Evol. Microbiol.">
        <title>The Global Catalogue of Microorganisms (GCM) 10K type strain sequencing project: providing services to taxonomists for standard genome sequencing and annotation.</title>
        <authorList>
            <consortium name="The Broad Institute Genomics Platform"/>
            <consortium name="The Broad Institute Genome Sequencing Center for Infectious Disease"/>
            <person name="Wu L."/>
            <person name="Ma J."/>
        </authorList>
    </citation>
    <scope>NUCLEOTIDE SEQUENCE [LARGE SCALE GENOMIC DNA]</scope>
    <source>
        <strain evidence="3">CGMCC 1.13587</strain>
    </source>
</reference>
<evidence type="ECO:0000256" key="1">
    <source>
        <dbReference type="SAM" id="SignalP"/>
    </source>
</evidence>
<protein>
    <submittedName>
        <fullName evidence="2">DUF2884 family protein</fullName>
    </submittedName>
</protein>
<evidence type="ECO:0000313" key="3">
    <source>
        <dbReference type="Proteomes" id="UP001596111"/>
    </source>
</evidence>
<sequence length="250" mass="27238">MRVLRLLVVLLSLSAVLCVHAQDLAATCHASSSYDVTLKTESLLFDRAAPAPFHVELQQGALRTDGVAVHLNAEDQDRLVLFERELRALAPRLRKVAENGLDMAVQGMRAEADGMGLSADTRAEFNRRLSAHASELKRRIEVSRSTHDWQGDAADQAMNQIGADLLPLLAADLGQQAINAALGGDMDTAATLRDRAADIATELQPRMQQRMQALRPQIEVLCPSIQRLAELQQGVRGSNGQPLNLLQLGQ</sequence>
<keyword evidence="1" id="KW-0732">Signal</keyword>
<evidence type="ECO:0000313" key="2">
    <source>
        <dbReference type="EMBL" id="MFC5582851.1"/>
    </source>
</evidence>
<dbReference type="Pfam" id="PF11101">
    <property type="entry name" value="DUF2884"/>
    <property type="match status" value="1"/>
</dbReference>